<keyword evidence="1" id="KW-0175">Coiled coil</keyword>
<feature type="coiled-coil region" evidence="1">
    <location>
        <begin position="171"/>
        <end position="226"/>
    </location>
</feature>
<protein>
    <submittedName>
        <fullName evidence="3">Uncharacterized protein</fullName>
    </submittedName>
</protein>
<dbReference type="EMBL" id="BNJQ01000009">
    <property type="protein sequence ID" value="GHP04912.1"/>
    <property type="molecule type" value="Genomic_DNA"/>
</dbReference>
<feature type="region of interest" description="Disordered" evidence="2">
    <location>
        <begin position="363"/>
        <end position="390"/>
    </location>
</feature>
<sequence>MSSDDLFMANDDARAATLAAAALGLGGLGGSGGGGGGADAAHATPRNVVNSGAASPVRGSAAPTNVNGHMQYMHTAAHGSHGPPPPSAFSRSGRVEHEVRGLLRKLDVAERAREAAEMELARMRDAGGETIAAELRAENVSLAMRLKSALALNLDMDRKLRETREESMRIAEQSSSELVVLRQRAIDAKEEGQKRADDDIKHRQRVMELENELHSAKEQLGDITSLRLSEASLKAEVAELRRAVEGYINTGGGTAAAAAANAELVQARAHENALRREVEMLKASMESAMRRVEEAEVQGASALKAQRQAMSAHAEEGLRGEVHALRAAERDLRRELEAVRHGSLASMSHSDELAALRASQAEMRRELEEARHAARMSEARSPPHPPQPQPVYVPVPHPSEAAPIRPSSGTDWSSLKFMTDQCIQRAEVVHRMAASSGDPLAAQASPLFATTPIPARAAAIIAAAAAGYATAARSTRATP</sequence>
<organism evidence="3 4">
    <name type="scientific">Pycnococcus provasolii</name>
    <dbReference type="NCBI Taxonomy" id="41880"/>
    <lineage>
        <taxon>Eukaryota</taxon>
        <taxon>Viridiplantae</taxon>
        <taxon>Chlorophyta</taxon>
        <taxon>Pseudoscourfieldiophyceae</taxon>
        <taxon>Pseudoscourfieldiales</taxon>
        <taxon>Pycnococcaceae</taxon>
        <taxon>Pycnococcus</taxon>
    </lineage>
</organism>
<gene>
    <name evidence="3" type="ORF">PPROV_000366400</name>
</gene>
<evidence type="ECO:0000256" key="1">
    <source>
        <dbReference type="SAM" id="Coils"/>
    </source>
</evidence>
<proteinExistence type="predicted"/>
<evidence type="ECO:0000313" key="3">
    <source>
        <dbReference type="EMBL" id="GHP04912.1"/>
    </source>
</evidence>
<feature type="compositionally biased region" description="Basic and acidic residues" evidence="2">
    <location>
        <begin position="363"/>
        <end position="378"/>
    </location>
</feature>
<feature type="coiled-coil region" evidence="1">
    <location>
        <begin position="99"/>
        <end position="126"/>
    </location>
</feature>
<comment type="caution">
    <text evidence="3">The sequence shown here is derived from an EMBL/GenBank/DDBJ whole genome shotgun (WGS) entry which is preliminary data.</text>
</comment>
<dbReference type="Proteomes" id="UP000660262">
    <property type="component" value="Unassembled WGS sequence"/>
</dbReference>
<name>A0A830HDZ4_9CHLO</name>
<reference evidence="3" key="1">
    <citation type="submission" date="2020-10" db="EMBL/GenBank/DDBJ databases">
        <title>Unveiling of a novel bifunctional photoreceptor, Dualchrome1, isolated from a cosmopolitan green alga.</title>
        <authorList>
            <person name="Suzuki S."/>
            <person name="Kawachi M."/>
        </authorList>
    </citation>
    <scope>NUCLEOTIDE SEQUENCE</scope>
    <source>
        <strain evidence="3">NIES 2893</strain>
    </source>
</reference>
<evidence type="ECO:0000256" key="2">
    <source>
        <dbReference type="SAM" id="MobiDB-lite"/>
    </source>
</evidence>
<evidence type="ECO:0000313" key="4">
    <source>
        <dbReference type="Proteomes" id="UP000660262"/>
    </source>
</evidence>
<keyword evidence="4" id="KW-1185">Reference proteome</keyword>
<feature type="coiled-coil region" evidence="1">
    <location>
        <begin position="257"/>
        <end position="298"/>
    </location>
</feature>
<dbReference type="AlphaFoldDB" id="A0A830HDZ4"/>
<accession>A0A830HDZ4</accession>